<evidence type="ECO:0000259" key="7">
    <source>
        <dbReference type="PROSITE" id="PS51918"/>
    </source>
</evidence>
<keyword evidence="2" id="KW-0004">4Fe-4S</keyword>
<keyword evidence="9" id="KW-1185">Reference proteome</keyword>
<proteinExistence type="predicted"/>
<evidence type="ECO:0000256" key="1">
    <source>
        <dbReference type="ARBA" id="ARBA00001966"/>
    </source>
</evidence>
<dbReference type="GO" id="GO:0003824">
    <property type="term" value="F:catalytic activity"/>
    <property type="evidence" value="ECO:0007669"/>
    <property type="project" value="InterPro"/>
</dbReference>
<dbReference type="RefSeq" id="WP_271434721.1">
    <property type="nucleotide sequence ID" value="NZ_CP073355.1"/>
</dbReference>
<dbReference type="SFLD" id="SFLDS00029">
    <property type="entry name" value="Radical_SAM"/>
    <property type="match status" value="1"/>
</dbReference>
<dbReference type="Pfam" id="PF04055">
    <property type="entry name" value="Radical_SAM"/>
    <property type="match status" value="1"/>
</dbReference>
<organism evidence="8 9">
    <name type="scientific">Thermospira aquatica</name>
    <dbReference type="NCBI Taxonomy" id="2828656"/>
    <lineage>
        <taxon>Bacteria</taxon>
        <taxon>Pseudomonadati</taxon>
        <taxon>Spirochaetota</taxon>
        <taxon>Spirochaetia</taxon>
        <taxon>Brevinematales</taxon>
        <taxon>Thermospiraceae</taxon>
        <taxon>Thermospira</taxon>
    </lineage>
</organism>
<dbReference type="InterPro" id="IPR013785">
    <property type="entry name" value="Aldolase_TIM"/>
</dbReference>
<evidence type="ECO:0000256" key="2">
    <source>
        <dbReference type="ARBA" id="ARBA00022485"/>
    </source>
</evidence>
<feature type="domain" description="Radical SAM core" evidence="7">
    <location>
        <begin position="9"/>
        <end position="253"/>
    </location>
</feature>
<dbReference type="SFLD" id="SFLDG01067">
    <property type="entry name" value="SPASM/twitch_domain_containing"/>
    <property type="match status" value="1"/>
</dbReference>
<dbReference type="KEGG" id="taqu:KDW03_08835"/>
<reference evidence="8" key="1">
    <citation type="submission" date="2021-04" db="EMBL/GenBank/DDBJ databases">
        <authorList>
            <person name="Postec A."/>
        </authorList>
    </citation>
    <scope>NUCLEOTIDE SEQUENCE</scope>
    <source>
        <strain evidence="8">F1F22</strain>
    </source>
</reference>
<dbReference type="PROSITE" id="PS51918">
    <property type="entry name" value="RADICAL_SAM"/>
    <property type="match status" value="1"/>
</dbReference>
<evidence type="ECO:0000313" key="8">
    <source>
        <dbReference type="EMBL" id="URA09587.1"/>
    </source>
</evidence>
<dbReference type="SUPFAM" id="SSF102114">
    <property type="entry name" value="Radical SAM enzymes"/>
    <property type="match status" value="1"/>
</dbReference>
<gene>
    <name evidence="8" type="ORF">KDW03_08835</name>
</gene>
<accession>A0AAX3BBA7</accession>
<dbReference type="EMBL" id="CP073355">
    <property type="protein sequence ID" value="URA09587.1"/>
    <property type="molecule type" value="Genomic_DNA"/>
</dbReference>
<evidence type="ECO:0000256" key="4">
    <source>
        <dbReference type="ARBA" id="ARBA00022723"/>
    </source>
</evidence>
<dbReference type="InterPro" id="IPR007197">
    <property type="entry name" value="rSAM"/>
</dbReference>
<keyword evidence="4" id="KW-0479">Metal-binding</keyword>
<dbReference type="AlphaFoldDB" id="A0AAX3BBA7"/>
<dbReference type="Gene3D" id="3.20.20.70">
    <property type="entry name" value="Aldolase class I"/>
    <property type="match status" value="1"/>
</dbReference>
<dbReference type="PANTHER" id="PTHR43787">
    <property type="entry name" value="FEMO COFACTOR BIOSYNTHESIS PROTEIN NIFB-RELATED"/>
    <property type="match status" value="1"/>
</dbReference>
<evidence type="ECO:0000256" key="3">
    <source>
        <dbReference type="ARBA" id="ARBA00022691"/>
    </source>
</evidence>
<sequence>MGYKHIYGPVPSRRLGISLGVDLFETKTCNFNCVYCECGRNARYVYERGHFVPPEEILKEIEDFLASNPAPQSITFSGTGEPTLSLDIGFLLETLSRRYPSIRLTVLTNGSLLWDPEVQHDLLPASLVVPSLDAVTEEAYQKIDRPHKIFELEKVIQGIIEFSQKFHTEEKKEIWLEVFIVPGVNDDPSHTRRLATLIQQMKCDRVQLNSLDRPPAEAWVKPAPESVLHGIREALREKGVIVPIDIVKRYTVRSELSRYHQDVEVAILEAVARRPMRLDDLSVMLGRNSEEIMAYLDILQREGKIQPVIQDHEIFYRRR</sequence>
<dbReference type="SFLD" id="SFLDG01083">
    <property type="entry name" value="Uncharacterised_Radical_SAM_Su"/>
    <property type="match status" value="1"/>
</dbReference>
<dbReference type="CDD" id="cd01335">
    <property type="entry name" value="Radical_SAM"/>
    <property type="match status" value="1"/>
</dbReference>
<dbReference type="PANTHER" id="PTHR43787:SF11">
    <property type="entry name" value="UPF0026 PROTEIN SLR1464"/>
    <property type="match status" value="1"/>
</dbReference>
<evidence type="ECO:0000256" key="6">
    <source>
        <dbReference type="ARBA" id="ARBA00023014"/>
    </source>
</evidence>
<dbReference type="GO" id="GO:0046872">
    <property type="term" value="F:metal ion binding"/>
    <property type="evidence" value="ECO:0007669"/>
    <property type="project" value="UniProtKB-KW"/>
</dbReference>
<dbReference type="GO" id="GO:0051539">
    <property type="term" value="F:4 iron, 4 sulfur cluster binding"/>
    <property type="evidence" value="ECO:0007669"/>
    <property type="project" value="UniProtKB-KW"/>
</dbReference>
<evidence type="ECO:0000256" key="5">
    <source>
        <dbReference type="ARBA" id="ARBA00023004"/>
    </source>
</evidence>
<dbReference type="InterPro" id="IPR058240">
    <property type="entry name" value="rSAM_sf"/>
</dbReference>
<keyword evidence="5" id="KW-0408">Iron</keyword>
<protein>
    <submittedName>
        <fullName evidence="8">Radical SAM protein</fullName>
    </submittedName>
</protein>
<dbReference type="InterPro" id="IPR040084">
    <property type="entry name" value="GTPase_Obg"/>
</dbReference>
<reference evidence="8" key="2">
    <citation type="submission" date="2022-06" db="EMBL/GenBank/DDBJ databases">
        <title>Thermospira aquatica gen. nov., sp. nov.</title>
        <authorList>
            <person name="Ben Ali Gam Z."/>
            <person name="Labat M."/>
        </authorList>
    </citation>
    <scope>NUCLEOTIDE SEQUENCE</scope>
    <source>
        <strain evidence="8">F1F22</strain>
    </source>
</reference>
<keyword evidence="3" id="KW-0949">S-adenosyl-L-methionine</keyword>
<name>A0AAX3BBA7_9SPIR</name>
<dbReference type="Proteomes" id="UP001056539">
    <property type="component" value="Chromosome"/>
</dbReference>
<evidence type="ECO:0000313" key="9">
    <source>
        <dbReference type="Proteomes" id="UP001056539"/>
    </source>
</evidence>
<comment type="cofactor">
    <cofactor evidence="1">
        <name>[4Fe-4S] cluster</name>
        <dbReference type="ChEBI" id="CHEBI:49883"/>
    </cofactor>
</comment>
<keyword evidence="6" id="KW-0411">Iron-sulfur</keyword>